<comment type="caution">
    <text evidence="1">The sequence shown here is derived from an EMBL/GenBank/DDBJ whole genome shotgun (WGS) entry which is preliminary data.</text>
</comment>
<reference evidence="1" key="1">
    <citation type="journal article" date="2015" name="Nature">
        <title>Complex archaea that bridge the gap between prokaryotes and eukaryotes.</title>
        <authorList>
            <person name="Spang A."/>
            <person name="Saw J.H."/>
            <person name="Jorgensen S.L."/>
            <person name="Zaremba-Niedzwiedzka K."/>
            <person name="Martijn J."/>
            <person name="Lind A.E."/>
            <person name="van Eijk R."/>
            <person name="Schleper C."/>
            <person name="Guy L."/>
            <person name="Ettema T.J."/>
        </authorList>
    </citation>
    <scope>NUCLEOTIDE SEQUENCE</scope>
</reference>
<protein>
    <submittedName>
        <fullName evidence="1">Uncharacterized protein</fullName>
    </submittedName>
</protein>
<organism evidence="1">
    <name type="scientific">marine sediment metagenome</name>
    <dbReference type="NCBI Taxonomy" id="412755"/>
    <lineage>
        <taxon>unclassified sequences</taxon>
        <taxon>metagenomes</taxon>
        <taxon>ecological metagenomes</taxon>
    </lineage>
</organism>
<name>A0A0F9TCY8_9ZZZZ</name>
<evidence type="ECO:0000313" key="1">
    <source>
        <dbReference type="EMBL" id="KKN39333.1"/>
    </source>
</evidence>
<sequence>MDEVETAFLVTDDMWMREPGGRRDPTDEAIFKEVTQGGKYRVEVISGREMLRKLDESDPEKHRQFHGAMEQMAGIALTGDQLLEYAKNADDRHKEFTQLARGMTPKQAAVVRKVRVERHMTWRAVARTFHKLGWRNLRGWDPPSNQLMGMALAKRAAELLGESYLEPPWN</sequence>
<dbReference type="EMBL" id="LAZR01001770">
    <property type="protein sequence ID" value="KKN39333.1"/>
    <property type="molecule type" value="Genomic_DNA"/>
</dbReference>
<accession>A0A0F9TCY8</accession>
<gene>
    <name evidence="1" type="ORF">LCGC14_0744380</name>
</gene>
<proteinExistence type="predicted"/>
<dbReference type="AlphaFoldDB" id="A0A0F9TCY8"/>